<name>A0A8J5MJB6_HOMAM</name>
<feature type="transmembrane region" description="Helical" evidence="7">
    <location>
        <begin position="17"/>
        <end position="40"/>
    </location>
</feature>
<evidence type="ECO:0000256" key="7">
    <source>
        <dbReference type="SAM" id="Phobius"/>
    </source>
</evidence>
<comment type="similarity">
    <text evidence="2">Belongs to the SLC29A/ENT transporter (TC 2.A.57) family.</text>
</comment>
<organism evidence="8 9">
    <name type="scientific">Homarus americanus</name>
    <name type="common">American lobster</name>
    <dbReference type="NCBI Taxonomy" id="6706"/>
    <lineage>
        <taxon>Eukaryota</taxon>
        <taxon>Metazoa</taxon>
        <taxon>Ecdysozoa</taxon>
        <taxon>Arthropoda</taxon>
        <taxon>Crustacea</taxon>
        <taxon>Multicrustacea</taxon>
        <taxon>Malacostraca</taxon>
        <taxon>Eumalacostraca</taxon>
        <taxon>Eucarida</taxon>
        <taxon>Decapoda</taxon>
        <taxon>Pleocyemata</taxon>
        <taxon>Astacidea</taxon>
        <taxon>Nephropoidea</taxon>
        <taxon>Nephropidae</taxon>
        <taxon>Homarus</taxon>
    </lineage>
</organism>
<comment type="subcellular location">
    <subcellularLocation>
        <location evidence="1">Membrane</location>
        <topology evidence="1">Multi-pass membrane protein</topology>
    </subcellularLocation>
</comment>
<feature type="transmembrane region" description="Helical" evidence="7">
    <location>
        <begin position="232"/>
        <end position="257"/>
    </location>
</feature>
<evidence type="ECO:0000256" key="3">
    <source>
        <dbReference type="ARBA" id="ARBA00022448"/>
    </source>
</evidence>
<feature type="transmembrane region" description="Helical" evidence="7">
    <location>
        <begin position="372"/>
        <end position="398"/>
    </location>
</feature>
<dbReference type="EMBL" id="JAHLQT010046553">
    <property type="protein sequence ID" value="KAG7153559.1"/>
    <property type="molecule type" value="Genomic_DNA"/>
</dbReference>
<sequence length="401" mass="44714">MEEETVLKTPLKVTVSFYMLGIVTLLPWNFFITADSYWQYKFRNVSLEDEWDDLDAGLTPLQVSFMPTLIIVSNIFATLFLVVNSFIVTRVSERVRLLGSLCVSFSAMLLTTIFTFTNTDALFMAMIQGSSYGLAGMFPINCINSMNSGQAIAGVFCSLARILSLVVGDKPLISGLVFFSIADVFLLASIADYIYLTKMEIYAKIKNKAENTESTQVAKSDWETYLVVFKKVWLMGTTYAGTLFVTLMIYPAVMVYVTSYMPESQWTKVYFQPTITFLVFNLGDLLGRETPRWIPWPGPEGWSLHILGAARLIFVPLLMLCHGDNKTFPTVFNHDSYYIILITLFAFTNGHVGTLTLIYYPGLLKSEELEVGGAIMAAMLGVGMVVGSLLSPGFVALWGPK</sequence>
<accession>A0A8J5MJB6</accession>
<proteinExistence type="inferred from homology"/>
<feature type="transmembrane region" description="Helical" evidence="7">
    <location>
        <begin position="60"/>
        <end position="83"/>
    </location>
</feature>
<dbReference type="InterPro" id="IPR036259">
    <property type="entry name" value="MFS_trans_sf"/>
</dbReference>
<reference evidence="8" key="1">
    <citation type="journal article" date="2021" name="Sci. Adv.">
        <title>The American lobster genome reveals insights on longevity, neural, and immune adaptations.</title>
        <authorList>
            <person name="Polinski J.M."/>
            <person name="Zimin A.V."/>
            <person name="Clark K.F."/>
            <person name="Kohn A.B."/>
            <person name="Sadowski N."/>
            <person name="Timp W."/>
            <person name="Ptitsyn A."/>
            <person name="Khanna P."/>
            <person name="Romanova D.Y."/>
            <person name="Williams P."/>
            <person name="Greenwood S.J."/>
            <person name="Moroz L.L."/>
            <person name="Walt D.R."/>
            <person name="Bodnar A.G."/>
        </authorList>
    </citation>
    <scope>NUCLEOTIDE SEQUENCE</scope>
    <source>
        <strain evidence="8">GMGI-L3</strain>
    </source>
</reference>
<dbReference type="GO" id="GO:0005886">
    <property type="term" value="C:plasma membrane"/>
    <property type="evidence" value="ECO:0007669"/>
    <property type="project" value="TreeGrafter"/>
</dbReference>
<dbReference type="Pfam" id="PF01733">
    <property type="entry name" value="Nucleoside_tran"/>
    <property type="match status" value="1"/>
</dbReference>
<dbReference type="SUPFAM" id="SSF103473">
    <property type="entry name" value="MFS general substrate transporter"/>
    <property type="match status" value="1"/>
</dbReference>
<keyword evidence="5 7" id="KW-1133">Transmembrane helix</keyword>
<evidence type="ECO:0000313" key="8">
    <source>
        <dbReference type="EMBL" id="KAG7153559.1"/>
    </source>
</evidence>
<gene>
    <name evidence="8" type="primary">Slc29a1-L2</name>
    <name evidence="8" type="ORF">Hamer_G022861</name>
</gene>
<dbReference type="PANTHER" id="PTHR10332:SF88">
    <property type="entry name" value="EQUILIBRATIVE NUCLEOSIDE TRANSPORTER 1, ISOFORM A"/>
    <property type="match status" value="1"/>
</dbReference>
<evidence type="ECO:0000313" key="9">
    <source>
        <dbReference type="Proteomes" id="UP000747542"/>
    </source>
</evidence>
<evidence type="ECO:0000256" key="4">
    <source>
        <dbReference type="ARBA" id="ARBA00022692"/>
    </source>
</evidence>
<feature type="transmembrane region" description="Helical" evidence="7">
    <location>
        <begin position="173"/>
        <end position="196"/>
    </location>
</feature>
<keyword evidence="4 7" id="KW-0812">Transmembrane</keyword>
<dbReference type="Proteomes" id="UP000747542">
    <property type="component" value="Unassembled WGS sequence"/>
</dbReference>
<protein>
    <submittedName>
        <fullName evidence="8">Equilibrative nucleoside transporter 1-like 2</fullName>
    </submittedName>
</protein>
<keyword evidence="6 7" id="KW-0472">Membrane</keyword>
<feature type="transmembrane region" description="Helical" evidence="7">
    <location>
        <begin position="95"/>
        <end position="116"/>
    </location>
</feature>
<feature type="transmembrane region" description="Helical" evidence="7">
    <location>
        <begin position="302"/>
        <end position="321"/>
    </location>
</feature>
<keyword evidence="9" id="KW-1185">Reference proteome</keyword>
<dbReference type="InterPro" id="IPR002259">
    <property type="entry name" value="Eqnu_transpt"/>
</dbReference>
<evidence type="ECO:0000256" key="6">
    <source>
        <dbReference type="ARBA" id="ARBA00023136"/>
    </source>
</evidence>
<dbReference type="PIRSF" id="PIRSF016379">
    <property type="entry name" value="ENT"/>
    <property type="match status" value="1"/>
</dbReference>
<dbReference type="GO" id="GO:0005337">
    <property type="term" value="F:nucleoside transmembrane transporter activity"/>
    <property type="evidence" value="ECO:0007669"/>
    <property type="project" value="InterPro"/>
</dbReference>
<keyword evidence="3" id="KW-0813">Transport</keyword>
<dbReference type="PRINTS" id="PR01130">
    <property type="entry name" value="DERENTRNSPRT"/>
</dbReference>
<dbReference type="PANTHER" id="PTHR10332">
    <property type="entry name" value="EQUILIBRATIVE NUCLEOSIDE TRANSPORTER"/>
    <property type="match status" value="1"/>
</dbReference>
<dbReference type="AlphaFoldDB" id="A0A8J5MJB6"/>
<feature type="transmembrane region" description="Helical" evidence="7">
    <location>
        <begin position="337"/>
        <end position="360"/>
    </location>
</feature>
<evidence type="ECO:0000256" key="5">
    <source>
        <dbReference type="ARBA" id="ARBA00022989"/>
    </source>
</evidence>
<comment type="caution">
    <text evidence="8">The sequence shown here is derived from an EMBL/GenBank/DDBJ whole genome shotgun (WGS) entry which is preliminary data.</text>
</comment>
<evidence type="ECO:0000256" key="1">
    <source>
        <dbReference type="ARBA" id="ARBA00004141"/>
    </source>
</evidence>
<evidence type="ECO:0000256" key="2">
    <source>
        <dbReference type="ARBA" id="ARBA00007965"/>
    </source>
</evidence>